<gene>
    <name evidence="1" type="ORF">TSPGSL018_508</name>
</gene>
<proteinExistence type="predicted"/>
<evidence type="ECO:0000313" key="1">
    <source>
        <dbReference type="EMBL" id="JAC72090.1"/>
    </source>
</evidence>
<organism evidence="1">
    <name type="scientific">Tetraselmis sp. GSL018</name>
    <dbReference type="NCBI Taxonomy" id="582737"/>
    <lineage>
        <taxon>Eukaryota</taxon>
        <taxon>Viridiplantae</taxon>
        <taxon>Chlorophyta</taxon>
        <taxon>core chlorophytes</taxon>
        <taxon>Chlorodendrophyceae</taxon>
        <taxon>Chlorodendrales</taxon>
        <taxon>Chlorodendraceae</taxon>
        <taxon>Tetraselmis</taxon>
    </lineage>
</organism>
<accession>A0A061RN58</accession>
<dbReference type="EMBL" id="GBEZ01013945">
    <property type="protein sequence ID" value="JAC72090.1"/>
    <property type="molecule type" value="Transcribed_RNA"/>
</dbReference>
<protein>
    <submittedName>
        <fullName evidence="1">Uncharacterized protein</fullName>
    </submittedName>
</protein>
<name>A0A061RN58_9CHLO</name>
<sequence>MLIATPSVGKVSSWQQGVPTWAESEVPNVSLSRCTRSMRCWQQRDGRCAGKQACFFGQRLSWKLSESGSGGTWLDDFLSCAQTGDEVQVFQSENVAYTPLMSRQCRICTYKSDFVARESKPDFDWMSCRG</sequence>
<reference evidence="1" key="1">
    <citation type="submission" date="2014-05" db="EMBL/GenBank/DDBJ databases">
        <title>The transcriptome of the halophilic microalga Tetraselmis sp. GSL018 isolated from the Great Salt Lake, Utah.</title>
        <authorList>
            <person name="Jinkerson R.E."/>
            <person name="D'Adamo S."/>
            <person name="Posewitz M.C."/>
        </authorList>
    </citation>
    <scope>NUCLEOTIDE SEQUENCE</scope>
    <source>
        <strain evidence="1">GSL018</strain>
    </source>
</reference>
<dbReference type="AlphaFoldDB" id="A0A061RN58"/>